<evidence type="ECO:0000313" key="7">
    <source>
        <dbReference type="EMBL" id="WRQ89350.1"/>
    </source>
</evidence>
<dbReference type="RefSeq" id="WP_221029959.1">
    <property type="nucleotide sequence ID" value="NZ_CP139781.1"/>
</dbReference>
<organism evidence="7 8">
    <name type="scientific">Actomonas aquatica</name>
    <dbReference type="NCBI Taxonomy" id="2866162"/>
    <lineage>
        <taxon>Bacteria</taxon>
        <taxon>Pseudomonadati</taxon>
        <taxon>Verrucomicrobiota</taxon>
        <taxon>Opitutia</taxon>
        <taxon>Opitutales</taxon>
        <taxon>Opitutaceae</taxon>
        <taxon>Actomonas</taxon>
    </lineage>
</organism>
<dbReference type="PRINTS" id="PR00153">
    <property type="entry name" value="CSAPPISMRASE"/>
</dbReference>
<evidence type="ECO:0000313" key="8">
    <source>
        <dbReference type="Proteomes" id="UP000738431"/>
    </source>
</evidence>
<reference evidence="7 8" key="1">
    <citation type="submission" date="2021-08" db="EMBL/GenBank/DDBJ databases">
        <authorList>
            <person name="Zhang D."/>
            <person name="Zhang A."/>
            <person name="Wang L."/>
        </authorList>
    </citation>
    <scope>NUCLEOTIDE SEQUENCE [LARGE SCALE GENOMIC DNA]</scope>
    <source>
        <strain evidence="7 8">WL0086</strain>
    </source>
</reference>
<evidence type="ECO:0000256" key="3">
    <source>
        <dbReference type="ARBA" id="ARBA00023110"/>
    </source>
</evidence>
<dbReference type="InterPro" id="IPR002130">
    <property type="entry name" value="Cyclophilin-type_PPIase_dom"/>
</dbReference>
<dbReference type="PROSITE" id="PS00170">
    <property type="entry name" value="CSA_PPIASE_1"/>
    <property type="match status" value="1"/>
</dbReference>
<evidence type="ECO:0000256" key="2">
    <source>
        <dbReference type="ARBA" id="ARBA00007365"/>
    </source>
</evidence>
<dbReference type="InterPro" id="IPR044666">
    <property type="entry name" value="Cyclophilin_A-like"/>
</dbReference>
<dbReference type="Pfam" id="PF00160">
    <property type="entry name" value="Pro_isomerase"/>
    <property type="match status" value="1"/>
</dbReference>
<dbReference type="EMBL" id="CP139781">
    <property type="protein sequence ID" value="WRQ89350.1"/>
    <property type="molecule type" value="Genomic_DNA"/>
</dbReference>
<evidence type="ECO:0000256" key="5">
    <source>
        <dbReference type="RuleBase" id="RU363019"/>
    </source>
</evidence>
<protein>
    <recommendedName>
        <fullName evidence="5">Peptidyl-prolyl cis-trans isomerase</fullName>
        <shortName evidence="5">PPIase</shortName>
        <ecNumber evidence="5">5.2.1.8</ecNumber>
    </recommendedName>
</protein>
<dbReference type="CDD" id="cd00317">
    <property type="entry name" value="cyclophilin"/>
    <property type="match status" value="1"/>
</dbReference>
<dbReference type="InterPro" id="IPR029000">
    <property type="entry name" value="Cyclophilin-like_dom_sf"/>
</dbReference>
<dbReference type="PANTHER" id="PTHR45625:SF4">
    <property type="entry name" value="PEPTIDYLPROLYL ISOMERASE DOMAIN AND WD REPEAT-CONTAINING PROTEIN 1"/>
    <property type="match status" value="1"/>
</dbReference>
<keyword evidence="8" id="KW-1185">Reference proteome</keyword>
<keyword evidence="4 5" id="KW-0413">Isomerase</keyword>
<sequence>MSTENSASEVAVISTSYGDMTLSFWPDVAPKTVENFKKLAREGFYDGTAFHRIIKGFMIQGGCPNTKEGASGMPGTGDPGYKVKAEFNDKHHARGVISMARAAHPDSAGCQFFICHGEAGFLDRQYTAFGQLTAGDSVLEQIATVPTKHGGGGEKSTPVERVEVKSIKIVEA</sequence>
<dbReference type="InterPro" id="IPR020892">
    <property type="entry name" value="Cyclophilin-type_PPIase_CS"/>
</dbReference>
<proteinExistence type="inferred from homology"/>
<dbReference type="GO" id="GO:0003755">
    <property type="term" value="F:peptidyl-prolyl cis-trans isomerase activity"/>
    <property type="evidence" value="ECO:0007669"/>
    <property type="project" value="UniProtKB-EC"/>
</dbReference>
<comment type="function">
    <text evidence="1 5">PPIases accelerate the folding of proteins. It catalyzes the cis-trans isomerization of proline imidic peptide bonds in oligopeptides.</text>
</comment>
<comment type="catalytic activity">
    <reaction evidence="5">
        <text>[protein]-peptidylproline (omega=180) = [protein]-peptidylproline (omega=0)</text>
        <dbReference type="Rhea" id="RHEA:16237"/>
        <dbReference type="Rhea" id="RHEA-COMP:10747"/>
        <dbReference type="Rhea" id="RHEA-COMP:10748"/>
        <dbReference type="ChEBI" id="CHEBI:83833"/>
        <dbReference type="ChEBI" id="CHEBI:83834"/>
        <dbReference type="EC" id="5.2.1.8"/>
    </reaction>
</comment>
<reference evidence="7 8" key="2">
    <citation type="submission" date="2023-12" db="EMBL/GenBank/DDBJ databases">
        <title>Description of an unclassified Opitutus bacterium of Verrucomicrobiota.</title>
        <authorList>
            <person name="Zhang D.-F."/>
        </authorList>
    </citation>
    <scope>NUCLEOTIDE SEQUENCE [LARGE SCALE GENOMIC DNA]</scope>
    <source>
        <strain evidence="7 8">WL0086</strain>
    </source>
</reference>
<dbReference type="PROSITE" id="PS50072">
    <property type="entry name" value="CSA_PPIASE_2"/>
    <property type="match status" value="1"/>
</dbReference>
<dbReference type="EC" id="5.2.1.8" evidence="5"/>
<dbReference type="Proteomes" id="UP000738431">
    <property type="component" value="Chromosome"/>
</dbReference>
<name>A0ABZ1CCI0_9BACT</name>
<evidence type="ECO:0000256" key="1">
    <source>
        <dbReference type="ARBA" id="ARBA00002388"/>
    </source>
</evidence>
<comment type="similarity">
    <text evidence="2 5">Belongs to the cyclophilin-type PPIase family.</text>
</comment>
<evidence type="ECO:0000259" key="6">
    <source>
        <dbReference type="PROSITE" id="PS50072"/>
    </source>
</evidence>
<evidence type="ECO:0000256" key="4">
    <source>
        <dbReference type="ARBA" id="ARBA00023235"/>
    </source>
</evidence>
<keyword evidence="3 5" id="KW-0697">Rotamase</keyword>
<dbReference type="InterPro" id="IPR024936">
    <property type="entry name" value="Cyclophilin-type_PPIase"/>
</dbReference>
<accession>A0ABZ1CCI0</accession>
<dbReference type="SUPFAM" id="SSF50891">
    <property type="entry name" value="Cyclophilin-like"/>
    <property type="match status" value="1"/>
</dbReference>
<dbReference type="Gene3D" id="2.40.100.10">
    <property type="entry name" value="Cyclophilin-like"/>
    <property type="match status" value="1"/>
</dbReference>
<dbReference type="PANTHER" id="PTHR45625">
    <property type="entry name" value="PEPTIDYL-PROLYL CIS-TRANS ISOMERASE-RELATED"/>
    <property type="match status" value="1"/>
</dbReference>
<gene>
    <name evidence="7" type="ORF">K1X11_008010</name>
</gene>
<feature type="domain" description="PPIase cyclophilin-type" evidence="6">
    <location>
        <begin position="7"/>
        <end position="169"/>
    </location>
</feature>
<dbReference type="PIRSF" id="PIRSF001467">
    <property type="entry name" value="Peptidylpro_ismrse"/>
    <property type="match status" value="1"/>
</dbReference>